<dbReference type="InterPro" id="IPR019559">
    <property type="entry name" value="Cullin_neddylation_domain"/>
</dbReference>
<dbReference type="GO" id="GO:0031625">
    <property type="term" value="F:ubiquitin protein ligase binding"/>
    <property type="evidence" value="ECO:0007669"/>
    <property type="project" value="InterPro"/>
</dbReference>
<dbReference type="InterPro" id="IPR036317">
    <property type="entry name" value="Cullin_homology_sf"/>
</dbReference>
<evidence type="ECO:0000259" key="4">
    <source>
        <dbReference type="PROSITE" id="PS50069"/>
    </source>
</evidence>
<dbReference type="FunFam" id="3.30.230.130:FF:000017">
    <property type="entry name" value="Cullin-3"/>
    <property type="match status" value="1"/>
</dbReference>
<dbReference type="AlphaFoldDB" id="A0AAE9DM74"/>
<protein>
    <recommendedName>
        <fullName evidence="4">Cullin family profile domain-containing protein</fullName>
    </recommendedName>
</protein>
<dbReference type="InterPro" id="IPR036388">
    <property type="entry name" value="WH-like_DNA-bd_sf"/>
</dbReference>
<feature type="coiled-coil region" evidence="2">
    <location>
        <begin position="65"/>
        <end position="226"/>
    </location>
</feature>
<sequence>MLLSKIQALQTGLHEVKNIVIENLTSQKSQQYLTEELVENQKEREIQKKLFGNYVAVHERTLLELEDSRKIQKEQEEKINILTEENEKFVEIRGKFNEENEKIREELGEMKRKLEDFEENLTSQKSQEQENREILIAKLTEEFAECEKEREIQKKQFEDYVDVHEGTLLELEDSRKIQKEQNEKINILTEENEKFSDIRQKLNEENEKLREELQELKLKLESIEENKTFQIFDNDRELANSFRDWLEGPKGQKLPFDISLRVLTAGVWPMVQCTPVVLPQELAMAYDMFTAFYTEKHTGRKLTINTLLGNADVKATFYPSPIASESNEEDGSGPSKAGEEPKERKPENKILQVTTHQMIILLQFNHHKVISCQQLLDDLKIPEKELKRCLYSLALSKLSQRILTRKGPKGRDMIDMSDKFMVNDNFQSKLTHVKVQLVSRNVESEPEIKETRQKVDDHPSSDDRKLEVEAAIVRIMKARKRLNHNNLVTEVTQQLRHRFMPFQTIIKQRIEILIEREFLQRDEHDRRSYSYIA</sequence>
<dbReference type="Pfam" id="PF26557">
    <property type="entry name" value="Cullin_AB"/>
    <property type="match status" value="1"/>
</dbReference>
<dbReference type="FunFam" id="1.10.10.10:FF:000091">
    <property type="entry name" value="Cullin 3"/>
    <property type="match status" value="1"/>
</dbReference>
<gene>
    <name evidence="5" type="ORF">L3Y34_019169</name>
</gene>
<organism evidence="5 6">
    <name type="scientific">Caenorhabditis briggsae</name>
    <dbReference type="NCBI Taxonomy" id="6238"/>
    <lineage>
        <taxon>Eukaryota</taxon>
        <taxon>Metazoa</taxon>
        <taxon>Ecdysozoa</taxon>
        <taxon>Nematoda</taxon>
        <taxon>Chromadorea</taxon>
        <taxon>Rhabditida</taxon>
        <taxon>Rhabditina</taxon>
        <taxon>Rhabditomorpha</taxon>
        <taxon>Rhabditoidea</taxon>
        <taxon>Rhabditidae</taxon>
        <taxon>Peloderinae</taxon>
        <taxon>Caenorhabditis</taxon>
    </lineage>
</organism>
<feature type="region of interest" description="Disordered" evidence="3">
    <location>
        <begin position="321"/>
        <end position="349"/>
    </location>
</feature>
<feature type="domain" description="Cullin family profile" evidence="4">
    <location>
        <begin position="153"/>
        <end position="394"/>
    </location>
</feature>
<feature type="compositionally biased region" description="Basic and acidic residues" evidence="3">
    <location>
        <begin position="337"/>
        <end position="348"/>
    </location>
</feature>
<dbReference type="InterPro" id="IPR016158">
    <property type="entry name" value="Cullin_homology"/>
</dbReference>
<reference evidence="5 6" key="1">
    <citation type="submission" date="2022-05" db="EMBL/GenBank/DDBJ databases">
        <title>Chromosome-level reference genomes for two strains of Caenorhabditis briggsae: an improved platform for comparative genomics.</title>
        <authorList>
            <person name="Stevens L."/>
            <person name="Andersen E.C."/>
        </authorList>
    </citation>
    <scope>NUCLEOTIDE SEQUENCE [LARGE SCALE GENOMIC DNA]</scope>
    <source>
        <strain evidence="5">QX1410_ONT</strain>
        <tissue evidence="5">Whole-organism</tissue>
    </source>
</reference>
<dbReference type="Proteomes" id="UP000827892">
    <property type="component" value="Chromosome II"/>
</dbReference>
<keyword evidence="2" id="KW-0175">Coiled coil</keyword>
<dbReference type="PANTHER" id="PTHR11932">
    <property type="entry name" value="CULLIN"/>
    <property type="match status" value="1"/>
</dbReference>
<dbReference type="SUPFAM" id="SSF75632">
    <property type="entry name" value="Cullin homology domain"/>
    <property type="match status" value="1"/>
</dbReference>
<proteinExistence type="inferred from homology"/>
<dbReference type="SMART" id="SM00182">
    <property type="entry name" value="CULLIN"/>
    <property type="match status" value="1"/>
</dbReference>
<dbReference type="Gene3D" id="3.30.230.130">
    <property type="entry name" value="Cullin, Chain C, Domain 2"/>
    <property type="match status" value="1"/>
</dbReference>
<evidence type="ECO:0000313" key="6">
    <source>
        <dbReference type="Proteomes" id="UP000827892"/>
    </source>
</evidence>
<evidence type="ECO:0000256" key="3">
    <source>
        <dbReference type="SAM" id="MobiDB-lite"/>
    </source>
</evidence>
<dbReference type="Gene3D" id="1.10.10.10">
    <property type="entry name" value="Winged helix-like DNA-binding domain superfamily/Winged helix DNA-binding domain"/>
    <property type="match status" value="1"/>
</dbReference>
<dbReference type="InterPro" id="IPR036390">
    <property type="entry name" value="WH_DNA-bd_sf"/>
</dbReference>
<dbReference type="PROSITE" id="PS50069">
    <property type="entry name" value="CULLIN_2"/>
    <property type="match status" value="1"/>
</dbReference>
<comment type="similarity">
    <text evidence="1">Belongs to the cullin family.</text>
</comment>
<dbReference type="InterPro" id="IPR059120">
    <property type="entry name" value="Cullin-like_AB"/>
</dbReference>
<dbReference type="SUPFAM" id="SSF46785">
    <property type="entry name" value="Winged helix' DNA-binding domain"/>
    <property type="match status" value="1"/>
</dbReference>
<evidence type="ECO:0000256" key="1">
    <source>
        <dbReference type="PROSITE-ProRule" id="PRU00330"/>
    </source>
</evidence>
<accession>A0AAE9DM74</accession>
<evidence type="ECO:0000313" key="5">
    <source>
        <dbReference type="EMBL" id="ULU07929.1"/>
    </source>
</evidence>
<dbReference type="SMART" id="SM00884">
    <property type="entry name" value="Cullin_Nedd8"/>
    <property type="match status" value="1"/>
</dbReference>
<evidence type="ECO:0000256" key="2">
    <source>
        <dbReference type="SAM" id="Coils"/>
    </source>
</evidence>
<dbReference type="GO" id="GO:0006511">
    <property type="term" value="P:ubiquitin-dependent protein catabolic process"/>
    <property type="evidence" value="ECO:0007669"/>
    <property type="project" value="InterPro"/>
</dbReference>
<dbReference type="InterPro" id="IPR045093">
    <property type="entry name" value="Cullin"/>
</dbReference>
<dbReference type="EMBL" id="CP090892">
    <property type="protein sequence ID" value="ULU07929.1"/>
    <property type="molecule type" value="Genomic_DNA"/>
</dbReference>
<name>A0AAE9DM74_CAEBR</name>
<dbReference type="Pfam" id="PF10557">
    <property type="entry name" value="Cullin_Nedd8"/>
    <property type="match status" value="1"/>
</dbReference>